<feature type="domain" description="PpiC" evidence="10">
    <location>
        <begin position="138"/>
        <end position="227"/>
    </location>
</feature>
<dbReference type="PANTHER" id="PTHR47245:SF2">
    <property type="entry name" value="PEPTIDYL-PROLYL CIS-TRANS ISOMERASE HP_0175-RELATED"/>
    <property type="match status" value="1"/>
</dbReference>
<gene>
    <name evidence="11" type="ORF">GSH16_04865</name>
</gene>
<evidence type="ECO:0000313" key="12">
    <source>
        <dbReference type="Proteomes" id="UP000436016"/>
    </source>
</evidence>
<evidence type="ECO:0000256" key="9">
    <source>
        <dbReference type="SAM" id="SignalP"/>
    </source>
</evidence>
<dbReference type="InterPro" id="IPR050245">
    <property type="entry name" value="PrsA_foldase"/>
</dbReference>
<dbReference type="EC" id="5.2.1.8" evidence="3"/>
<dbReference type="SUPFAM" id="SSF109998">
    <property type="entry name" value="Triger factor/SurA peptide-binding domain-like"/>
    <property type="match status" value="1"/>
</dbReference>
<dbReference type="PROSITE" id="PS50198">
    <property type="entry name" value="PPIC_PPIASE_2"/>
    <property type="match status" value="1"/>
</dbReference>
<evidence type="ECO:0000256" key="5">
    <source>
        <dbReference type="ARBA" id="ARBA00023110"/>
    </source>
</evidence>
<dbReference type="InterPro" id="IPR023058">
    <property type="entry name" value="PPIase_PpiC_CS"/>
</dbReference>
<dbReference type="GO" id="GO:0003755">
    <property type="term" value="F:peptidyl-prolyl cis-trans isomerase activity"/>
    <property type="evidence" value="ECO:0007669"/>
    <property type="project" value="UniProtKB-KW"/>
</dbReference>
<comment type="caution">
    <text evidence="11">The sequence shown here is derived from an EMBL/GenBank/DDBJ whole genome shotgun (WGS) entry which is preliminary data.</text>
</comment>
<evidence type="ECO:0000259" key="10">
    <source>
        <dbReference type="PROSITE" id="PS50198"/>
    </source>
</evidence>
<reference evidence="11 12" key="1">
    <citation type="submission" date="2019-12" db="EMBL/GenBank/DDBJ databases">
        <title>Strain KN286 was isolated from seawater, which was collected from Caroline Seamount in the tropical western Pacific.</title>
        <authorList>
            <person name="Wang Q."/>
        </authorList>
    </citation>
    <scope>NUCLEOTIDE SEQUENCE [LARGE SCALE GENOMIC DNA]</scope>
    <source>
        <strain evidence="11 12">KN286</strain>
    </source>
</reference>
<dbReference type="InterPro" id="IPR046357">
    <property type="entry name" value="PPIase_dom_sf"/>
</dbReference>
<evidence type="ECO:0000256" key="4">
    <source>
        <dbReference type="ARBA" id="ARBA00018370"/>
    </source>
</evidence>
<evidence type="ECO:0000256" key="3">
    <source>
        <dbReference type="ARBA" id="ARBA00013194"/>
    </source>
</evidence>
<dbReference type="Gene3D" id="1.10.8.1040">
    <property type="match status" value="1"/>
</dbReference>
<keyword evidence="8 11" id="KW-0413">Isomerase</keyword>
<accession>A0A6B0TJZ2</accession>
<dbReference type="Gene3D" id="3.10.50.40">
    <property type="match status" value="1"/>
</dbReference>
<dbReference type="Proteomes" id="UP000436016">
    <property type="component" value="Unassembled WGS sequence"/>
</dbReference>
<evidence type="ECO:0000313" key="11">
    <source>
        <dbReference type="EMBL" id="MXU64767.1"/>
    </source>
</evidence>
<evidence type="ECO:0000256" key="2">
    <source>
        <dbReference type="ARBA" id="ARBA00007656"/>
    </source>
</evidence>
<sequence>MRNLIAAGCLCAATALALPVTAQDTDYSADTVLATVNGTEITLGHVIALRSKLPQDYQSIPDEILFPGILDQLVDQTLLSQKIEEERGGVPTGVRLSTENERRGLMAALALRELEPPAPSDAELQEAYETYILSEEPTPEFNASHILVESEDEAAAIVAELEGGADFAELAMEKSTGPSGPNGGELGWFGPGMMVPPFEEAVMALEAGGISAPVQTQFGWHVIKLNDQRMTEPPSLEDARPELENLLRQEGVEAALDEIREAAEITRDLEAVPADAFRNTDLIID</sequence>
<dbReference type="EMBL" id="WUWG01000001">
    <property type="protein sequence ID" value="MXU64767.1"/>
    <property type="molecule type" value="Genomic_DNA"/>
</dbReference>
<proteinExistence type="inferred from homology"/>
<keyword evidence="12" id="KW-1185">Reference proteome</keyword>
<feature type="signal peptide" evidence="9">
    <location>
        <begin position="1"/>
        <end position="22"/>
    </location>
</feature>
<comment type="similarity">
    <text evidence="2">Belongs to the PpiC/parvulin rotamase family.</text>
</comment>
<dbReference type="Pfam" id="PF13616">
    <property type="entry name" value="Rotamase_3"/>
    <property type="match status" value="1"/>
</dbReference>
<dbReference type="PANTHER" id="PTHR47245">
    <property type="entry name" value="PEPTIDYLPROLYL ISOMERASE"/>
    <property type="match status" value="1"/>
</dbReference>
<keyword evidence="5 8" id="KW-0697">Rotamase</keyword>
<evidence type="ECO:0000256" key="1">
    <source>
        <dbReference type="ARBA" id="ARBA00000971"/>
    </source>
</evidence>
<evidence type="ECO:0000256" key="7">
    <source>
        <dbReference type="ARBA" id="ARBA00031484"/>
    </source>
</evidence>
<feature type="chain" id="PRO_5025641986" description="Parvulin-like PPIase" evidence="9">
    <location>
        <begin position="23"/>
        <end position="285"/>
    </location>
</feature>
<evidence type="ECO:0000256" key="6">
    <source>
        <dbReference type="ARBA" id="ARBA00030642"/>
    </source>
</evidence>
<keyword evidence="9" id="KW-0732">Signal</keyword>
<dbReference type="AlphaFoldDB" id="A0A6B0TJZ2"/>
<comment type="catalytic activity">
    <reaction evidence="1">
        <text>[protein]-peptidylproline (omega=180) = [protein]-peptidylproline (omega=0)</text>
        <dbReference type="Rhea" id="RHEA:16237"/>
        <dbReference type="Rhea" id="RHEA-COMP:10747"/>
        <dbReference type="Rhea" id="RHEA-COMP:10748"/>
        <dbReference type="ChEBI" id="CHEBI:83833"/>
        <dbReference type="ChEBI" id="CHEBI:83834"/>
        <dbReference type="EC" id="5.2.1.8"/>
    </reaction>
</comment>
<dbReference type="InterPro" id="IPR000297">
    <property type="entry name" value="PPIase_PpiC"/>
</dbReference>
<dbReference type="SUPFAM" id="SSF54534">
    <property type="entry name" value="FKBP-like"/>
    <property type="match status" value="1"/>
</dbReference>
<evidence type="ECO:0000256" key="8">
    <source>
        <dbReference type="PROSITE-ProRule" id="PRU00278"/>
    </source>
</evidence>
<name>A0A6B0TJZ2_9RHOB</name>
<dbReference type="PROSITE" id="PS01096">
    <property type="entry name" value="PPIC_PPIASE_1"/>
    <property type="match status" value="1"/>
</dbReference>
<dbReference type="RefSeq" id="WP_160852453.1">
    <property type="nucleotide sequence ID" value="NZ_WUWG01000001.1"/>
</dbReference>
<dbReference type="InterPro" id="IPR027304">
    <property type="entry name" value="Trigger_fact/SurA_dom_sf"/>
</dbReference>
<organism evidence="11 12">
    <name type="scientific">Oceanomicrobium pacificus</name>
    <dbReference type="NCBI Taxonomy" id="2692916"/>
    <lineage>
        <taxon>Bacteria</taxon>
        <taxon>Pseudomonadati</taxon>
        <taxon>Pseudomonadota</taxon>
        <taxon>Alphaproteobacteria</taxon>
        <taxon>Rhodobacterales</taxon>
        <taxon>Paracoccaceae</taxon>
        <taxon>Oceanomicrobium</taxon>
    </lineage>
</organism>
<protein>
    <recommendedName>
        <fullName evidence="4">Parvulin-like PPIase</fullName>
        <ecNumber evidence="3">5.2.1.8</ecNumber>
    </recommendedName>
    <alternativeName>
        <fullName evidence="6">Peptidyl-prolyl cis-trans isomerase plp</fullName>
    </alternativeName>
    <alternativeName>
        <fullName evidence="7">Rotamase plp</fullName>
    </alternativeName>
</protein>